<dbReference type="EMBL" id="NPEX01000621">
    <property type="protein sequence ID" value="RAI34451.1"/>
    <property type="molecule type" value="Genomic_DNA"/>
</dbReference>
<feature type="non-terminal residue" evidence="1">
    <location>
        <position position="258"/>
    </location>
</feature>
<dbReference type="AlphaFoldDB" id="A0A327K855"/>
<proteinExistence type="predicted"/>
<accession>A0A327K855</accession>
<dbReference type="RefSeq" id="WP_111423702.1">
    <property type="nucleotide sequence ID" value="NZ_NPEX01000621.1"/>
</dbReference>
<evidence type="ECO:0000313" key="2">
    <source>
        <dbReference type="Proteomes" id="UP000249130"/>
    </source>
</evidence>
<evidence type="ECO:0008006" key="3">
    <source>
        <dbReference type="Google" id="ProtNLM"/>
    </source>
</evidence>
<organism evidence="1 2">
    <name type="scientific">Rhodoplanes roseus</name>
    <dbReference type="NCBI Taxonomy" id="29409"/>
    <lineage>
        <taxon>Bacteria</taxon>
        <taxon>Pseudomonadati</taxon>
        <taxon>Pseudomonadota</taxon>
        <taxon>Alphaproteobacteria</taxon>
        <taxon>Hyphomicrobiales</taxon>
        <taxon>Nitrobacteraceae</taxon>
        <taxon>Rhodoplanes</taxon>
    </lineage>
</organism>
<dbReference type="Proteomes" id="UP000249130">
    <property type="component" value="Unassembled WGS sequence"/>
</dbReference>
<gene>
    <name evidence="1" type="ORF">CH341_31385</name>
</gene>
<sequence length="258" mass="27315">EAKLFEDGLAAQAAPAPKTPPIGGVSPAAATGTLAERIVAAMERRGCTIARGPNEANIVYVEGMDPDGTPNANRPNGFDDARFVIVFQSGVPVIAGAWEATTEPGKLYTERPLSNLGAARIAHGQQRCWQVGIHHAGKASAHEALVQTGAEVTVFRDGNRDYRRDGDGTETGWFWINEHHGYDYPRNDIKGASAGCLVGRSTAGHREFMALVKRDPSWRADPKFIFRTTILPAAEVTATAVAAPTTKGRTATAGAAAA</sequence>
<keyword evidence="2" id="KW-1185">Reference proteome</keyword>
<feature type="non-terminal residue" evidence="1">
    <location>
        <position position="1"/>
    </location>
</feature>
<protein>
    <recommendedName>
        <fullName evidence="3">Peptidoglycan-binding protein</fullName>
    </recommendedName>
</protein>
<name>A0A327K855_9BRAD</name>
<evidence type="ECO:0000313" key="1">
    <source>
        <dbReference type="EMBL" id="RAI34451.1"/>
    </source>
</evidence>
<reference evidence="1 2" key="1">
    <citation type="submission" date="2017-07" db="EMBL/GenBank/DDBJ databases">
        <title>Draft Genome Sequences of Select Purple Nonsulfur Bacteria.</title>
        <authorList>
            <person name="Lasarre B."/>
            <person name="Mckinlay J.B."/>
        </authorList>
    </citation>
    <scope>NUCLEOTIDE SEQUENCE [LARGE SCALE GENOMIC DNA]</scope>
    <source>
        <strain evidence="1 2">DSM 5909</strain>
    </source>
</reference>
<comment type="caution">
    <text evidence="1">The sequence shown here is derived from an EMBL/GenBank/DDBJ whole genome shotgun (WGS) entry which is preliminary data.</text>
</comment>